<dbReference type="PANTHER" id="PTHR42928">
    <property type="entry name" value="TRICARBOXYLATE-BINDING PROTEIN"/>
    <property type="match status" value="1"/>
</dbReference>
<feature type="chain" id="PRO_5026992858" description="Tripartite-type tricarboxylate transporter receptor subunit TctC" evidence="2">
    <location>
        <begin position="34"/>
        <end position="336"/>
    </location>
</feature>
<feature type="signal peptide" evidence="2">
    <location>
        <begin position="1"/>
        <end position="33"/>
    </location>
</feature>
<evidence type="ECO:0000313" key="4">
    <source>
        <dbReference type="Proteomes" id="UP000501534"/>
    </source>
</evidence>
<comment type="similarity">
    <text evidence="1">Belongs to the UPF0065 (bug) family.</text>
</comment>
<dbReference type="Pfam" id="PF03401">
    <property type="entry name" value="TctC"/>
    <property type="match status" value="1"/>
</dbReference>
<dbReference type="CDD" id="cd13578">
    <property type="entry name" value="PBP2_Bug27"/>
    <property type="match status" value="1"/>
</dbReference>
<dbReference type="Gene3D" id="3.40.190.150">
    <property type="entry name" value="Bordetella uptake gene, domain 1"/>
    <property type="match status" value="1"/>
</dbReference>
<accession>A0A6M4GRF6</accession>
<sequence length="336" mass="34915">MNVKRWIPAFAGMTGTLAMLVATPLLLVAPAQAGAQEYPNKPIKLVVPFTPAGGTDVLSRSIAQSIMNNNPKWNIIIENKPGAGGNIGLDFAAKAPPDGYTIAMGQTANLAVNPTLYGKLPFDPVKDFEPIALVSSQPLILVVSQSSPYKTLKEFVDGAKANPGKLNMASSGNGTIGHIGGELFQRRAGIKMAHVPYKGAGPAVADLLGGSVDCFFGNTQAVGGLVTGGKLRPIATTSPKRLSNFPDVPTVAELGYPGFEAATWSGLVAPAGTPKAIIDKLNAEANRALGNPEMKAKLAEDGSTPLGGTAKDFAEFIKTENVKWGTAVREAGIKLD</sequence>
<dbReference type="RefSeq" id="WP_212756933.1">
    <property type="nucleotide sequence ID" value="NZ_CP053069.1"/>
</dbReference>
<dbReference type="EMBL" id="CP053069">
    <property type="protein sequence ID" value="QJR09831.1"/>
    <property type="molecule type" value="Genomic_DNA"/>
</dbReference>
<dbReference type="Gene3D" id="3.40.190.10">
    <property type="entry name" value="Periplasmic binding protein-like II"/>
    <property type="match status" value="1"/>
</dbReference>
<dbReference type="InterPro" id="IPR042100">
    <property type="entry name" value="Bug_dom1"/>
</dbReference>
<dbReference type="SUPFAM" id="SSF53850">
    <property type="entry name" value="Periplasmic binding protein-like II"/>
    <property type="match status" value="1"/>
</dbReference>
<evidence type="ECO:0000313" key="3">
    <source>
        <dbReference type="EMBL" id="QJR09831.1"/>
    </source>
</evidence>
<dbReference type="InterPro" id="IPR005064">
    <property type="entry name" value="BUG"/>
</dbReference>
<organism evidence="3 4">
    <name type="scientific">Usitatibacter rugosus</name>
    <dbReference type="NCBI Taxonomy" id="2732067"/>
    <lineage>
        <taxon>Bacteria</taxon>
        <taxon>Pseudomonadati</taxon>
        <taxon>Pseudomonadota</taxon>
        <taxon>Betaproteobacteria</taxon>
        <taxon>Nitrosomonadales</taxon>
        <taxon>Usitatibacteraceae</taxon>
        <taxon>Usitatibacter</taxon>
    </lineage>
</organism>
<dbReference type="PIRSF" id="PIRSF017082">
    <property type="entry name" value="YflP"/>
    <property type="match status" value="1"/>
</dbReference>
<evidence type="ECO:0000256" key="1">
    <source>
        <dbReference type="ARBA" id="ARBA00006987"/>
    </source>
</evidence>
<dbReference type="AlphaFoldDB" id="A0A6M4GRF6"/>
<reference evidence="3 4" key="1">
    <citation type="submission" date="2020-04" db="EMBL/GenBank/DDBJ databases">
        <title>Usitatibacter rugosus gen. nov., sp. nov. and Usitatibacter palustris sp. nov., novel members of Usitatibacteraceae fam. nov. within the order Nitrosomonadales isolated from soil.</title>
        <authorList>
            <person name="Huber K.J."/>
            <person name="Neumann-Schaal M."/>
            <person name="Geppert A."/>
            <person name="Luckner M."/>
            <person name="Wanner G."/>
            <person name="Overmann J."/>
        </authorList>
    </citation>
    <scope>NUCLEOTIDE SEQUENCE [LARGE SCALE GENOMIC DNA]</scope>
    <source>
        <strain evidence="3 4">0125_3</strain>
    </source>
</reference>
<protein>
    <recommendedName>
        <fullName evidence="5">Tripartite-type tricarboxylate transporter receptor subunit TctC</fullName>
    </recommendedName>
</protein>
<dbReference type="KEGG" id="uru:DSM104443_00881"/>
<name>A0A6M4GRF6_9PROT</name>
<gene>
    <name evidence="3" type="ORF">DSM104443_00881</name>
</gene>
<proteinExistence type="inferred from homology"/>
<evidence type="ECO:0008006" key="5">
    <source>
        <dbReference type="Google" id="ProtNLM"/>
    </source>
</evidence>
<dbReference type="Proteomes" id="UP000501534">
    <property type="component" value="Chromosome"/>
</dbReference>
<keyword evidence="4" id="KW-1185">Reference proteome</keyword>
<evidence type="ECO:0000256" key="2">
    <source>
        <dbReference type="SAM" id="SignalP"/>
    </source>
</evidence>
<dbReference type="PANTHER" id="PTHR42928:SF5">
    <property type="entry name" value="BLR1237 PROTEIN"/>
    <property type="match status" value="1"/>
</dbReference>
<keyword evidence="2" id="KW-0732">Signal</keyword>